<evidence type="ECO:0000259" key="8">
    <source>
        <dbReference type="PROSITE" id="PS50850"/>
    </source>
</evidence>
<keyword evidence="4 7" id="KW-0812">Transmembrane</keyword>
<dbReference type="InterPro" id="IPR011701">
    <property type="entry name" value="MFS"/>
</dbReference>
<dbReference type="EMBL" id="BAABKB010000071">
    <property type="protein sequence ID" value="GAA5039617.1"/>
    <property type="molecule type" value="Genomic_DNA"/>
</dbReference>
<dbReference type="SUPFAM" id="SSF103473">
    <property type="entry name" value="MFS general substrate transporter"/>
    <property type="match status" value="1"/>
</dbReference>
<evidence type="ECO:0000256" key="4">
    <source>
        <dbReference type="ARBA" id="ARBA00022692"/>
    </source>
</evidence>
<feature type="transmembrane region" description="Helical" evidence="7">
    <location>
        <begin position="413"/>
        <end position="433"/>
    </location>
</feature>
<proteinExistence type="predicted"/>
<keyword evidence="10" id="KW-1185">Reference proteome</keyword>
<evidence type="ECO:0000313" key="9">
    <source>
        <dbReference type="EMBL" id="GAA5039617.1"/>
    </source>
</evidence>
<dbReference type="PROSITE" id="PS50850">
    <property type="entry name" value="MFS"/>
    <property type="match status" value="1"/>
</dbReference>
<evidence type="ECO:0000256" key="2">
    <source>
        <dbReference type="ARBA" id="ARBA00022448"/>
    </source>
</evidence>
<keyword evidence="3" id="KW-1003">Cell membrane</keyword>
<accession>A0ABP9JRP4</accession>
<comment type="subcellular location">
    <subcellularLocation>
        <location evidence="1">Cell membrane</location>
        <topology evidence="1">Multi-pass membrane protein</topology>
    </subcellularLocation>
</comment>
<name>A0ABP9JRP4_9ACTN</name>
<comment type="caution">
    <text evidence="9">The sequence shown here is derived from an EMBL/GenBank/DDBJ whole genome shotgun (WGS) entry which is preliminary data.</text>
</comment>
<dbReference type="Gene3D" id="1.20.1250.20">
    <property type="entry name" value="MFS general substrate transporter like domains"/>
    <property type="match status" value="2"/>
</dbReference>
<evidence type="ECO:0000256" key="3">
    <source>
        <dbReference type="ARBA" id="ARBA00022475"/>
    </source>
</evidence>
<dbReference type="InterPro" id="IPR005828">
    <property type="entry name" value="MFS_sugar_transport-like"/>
</dbReference>
<protein>
    <submittedName>
        <fullName evidence="9">MFS transporter</fullName>
    </submittedName>
</protein>
<feature type="transmembrane region" description="Helical" evidence="7">
    <location>
        <begin position="95"/>
        <end position="113"/>
    </location>
</feature>
<dbReference type="RefSeq" id="WP_345658743.1">
    <property type="nucleotide sequence ID" value="NZ_BAABKB010000071.1"/>
</dbReference>
<dbReference type="InterPro" id="IPR036259">
    <property type="entry name" value="MFS_trans_sf"/>
</dbReference>
<dbReference type="CDD" id="cd17369">
    <property type="entry name" value="MFS_ShiA_like"/>
    <property type="match status" value="1"/>
</dbReference>
<evidence type="ECO:0000256" key="5">
    <source>
        <dbReference type="ARBA" id="ARBA00022989"/>
    </source>
</evidence>
<feature type="transmembrane region" description="Helical" evidence="7">
    <location>
        <begin position="37"/>
        <end position="57"/>
    </location>
</feature>
<feature type="transmembrane region" description="Helical" evidence="7">
    <location>
        <begin position="160"/>
        <end position="183"/>
    </location>
</feature>
<gene>
    <name evidence="9" type="ORF">GCM10023335_89140</name>
</gene>
<dbReference type="PANTHER" id="PTHR43045:SF1">
    <property type="entry name" value="SHIKIMATE TRANSPORTER"/>
    <property type="match status" value="1"/>
</dbReference>
<feature type="transmembrane region" description="Helical" evidence="7">
    <location>
        <begin position="125"/>
        <end position="148"/>
    </location>
</feature>
<keyword evidence="5 7" id="KW-1133">Transmembrane helix</keyword>
<dbReference type="Proteomes" id="UP001501759">
    <property type="component" value="Unassembled WGS sequence"/>
</dbReference>
<feature type="transmembrane region" description="Helical" evidence="7">
    <location>
        <begin position="344"/>
        <end position="369"/>
    </location>
</feature>
<evidence type="ECO:0000256" key="1">
    <source>
        <dbReference type="ARBA" id="ARBA00004651"/>
    </source>
</evidence>
<feature type="transmembrane region" description="Helical" evidence="7">
    <location>
        <begin position="289"/>
        <end position="310"/>
    </location>
</feature>
<sequence>MSVQGSIPATAEVTATPGRGRVLFAAVAAQSIEYYDFLIYGTAASLVLNTLFFPSGSTLTSTLASFATFAVGFAGRPVGAAIFGHIGDKFGRKPALLTAMLLMAVSSTLIGLLPTYGTIGVGAPVILVILRVAQGISVGGQFGGSTLLALEGAPPNRRGLFGSLPQLGVVVGMISGTLVFLLVSHLTTADQFSAWGWRVPFLLSVLMFPVAYYVHRYLEETPEFQRAAEELSAQRDVAPRSSVLRVLRRPKQLLLVAFTFLPATISFYGIVTGVLHYATEDLKISKDTMLTVVMLSMIAFAAGTTGFAWLSDIVGRRKVYAAGAAFSGAWAFALFPLVDTRGFAWILLAAAVGQFAVGAMFGPGTALLAEAFPASMRYSGASLGNQLANILGAGLAPFVMVALMAATHTTVSVSIYMAASSVVSLIAVPLVRLPKEESTESS</sequence>
<keyword evidence="6 7" id="KW-0472">Membrane</keyword>
<reference evidence="10" key="1">
    <citation type="journal article" date="2019" name="Int. J. Syst. Evol. Microbiol.">
        <title>The Global Catalogue of Microorganisms (GCM) 10K type strain sequencing project: providing services to taxonomists for standard genome sequencing and annotation.</title>
        <authorList>
            <consortium name="The Broad Institute Genomics Platform"/>
            <consortium name="The Broad Institute Genome Sequencing Center for Infectious Disease"/>
            <person name="Wu L."/>
            <person name="Ma J."/>
        </authorList>
    </citation>
    <scope>NUCLEOTIDE SEQUENCE [LARGE SCALE GENOMIC DNA]</scope>
    <source>
        <strain evidence="10">JCM 18409</strain>
    </source>
</reference>
<dbReference type="InterPro" id="IPR020846">
    <property type="entry name" value="MFS_dom"/>
</dbReference>
<dbReference type="Pfam" id="PF00083">
    <property type="entry name" value="Sugar_tr"/>
    <property type="match status" value="1"/>
</dbReference>
<feature type="domain" description="Major facilitator superfamily (MFS) profile" evidence="8">
    <location>
        <begin position="22"/>
        <end position="436"/>
    </location>
</feature>
<evidence type="ECO:0000256" key="6">
    <source>
        <dbReference type="ARBA" id="ARBA00023136"/>
    </source>
</evidence>
<feature type="transmembrane region" description="Helical" evidence="7">
    <location>
        <begin position="253"/>
        <end position="277"/>
    </location>
</feature>
<keyword evidence="2" id="KW-0813">Transport</keyword>
<feature type="transmembrane region" description="Helical" evidence="7">
    <location>
        <begin position="319"/>
        <end position="338"/>
    </location>
</feature>
<evidence type="ECO:0000256" key="7">
    <source>
        <dbReference type="SAM" id="Phobius"/>
    </source>
</evidence>
<feature type="transmembrane region" description="Helical" evidence="7">
    <location>
        <begin position="63"/>
        <end position="83"/>
    </location>
</feature>
<organism evidence="9 10">
    <name type="scientific">Streptomyces siamensis</name>
    <dbReference type="NCBI Taxonomy" id="1274986"/>
    <lineage>
        <taxon>Bacteria</taxon>
        <taxon>Bacillati</taxon>
        <taxon>Actinomycetota</taxon>
        <taxon>Actinomycetes</taxon>
        <taxon>Kitasatosporales</taxon>
        <taxon>Streptomycetaceae</taxon>
        <taxon>Streptomyces</taxon>
    </lineage>
</organism>
<evidence type="ECO:0000313" key="10">
    <source>
        <dbReference type="Proteomes" id="UP001501759"/>
    </source>
</evidence>
<dbReference type="Pfam" id="PF07690">
    <property type="entry name" value="MFS_1"/>
    <property type="match status" value="1"/>
</dbReference>
<dbReference type="PANTHER" id="PTHR43045">
    <property type="entry name" value="SHIKIMATE TRANSPORTER"/>
    <property type="match status" value="1"/>
</dbReference>
<feature type="transmembrane region" description="Helical" evidence="7">
    <location>
        <begin position="390"/>
        <end position="407"/>
    </location>
</feature>
<feature type="transmembrane region" description="Helical" evidence="7">
    <location>
        <begin position="195"/>
        <end position="214"/>
    </location>
</feature>